<accession>A0A379QHT6</accession>
<name>A0A379QHT6_SALER</name>
<evidence type="ECO:0000313" key="1">
    <source>
        <dbReference type="EMBL" id="SUF54868.1"/>
    </source>
</evidence>
<dbReference type="AlphaFoldDB" id="A0A379QHT6"/>
<dbReference type="PROSITE" id="PS51257">
    <property type="entry name" value="PROKAR_LIPOPROTEIN"/>
    <property type="match status" value="1"/>
</dbReference>
<gene>
    <name evidence="1" type="ORF">NCTC10252_00034</name>
</gene>
<reference evidence="1 2" key="1">
    <citation type="submission" date="2018-06" db="EMBL/GenBank/DDBJ databases">
        <authorList>
            <consortium name="Pathogen Informatics"/>
            <person name="Doyle S."/>
        </authorList>
    </citation>
    <scope>NUCLEOTIDE SEQUENCE [LARGE SCALE GENOMIC DNA]</scope>
    <source>
        <strain evidence="1 2">NCTC10252</strain>
    </source>
</reference>
<organism evidence="1 2">
    <name type="scientific">Salmonella enterica</name>
    <name type="common">Salmonella choleraesuis</name>
    <dbReference type="NCBI Taxonomy" id="28901"/>
    <lineage>
        <taxon>Bacteria</taxon>
        <taxon>Pseudomonadati</taxon>
        <taxon>Pseudomonadota</taxon>
        <taxon>Gammaproteobacteria</taxon>
        <taxon>Enterobacterales</taxon>
        <taxon>Enterobacteriaceae</taxon>
        <taxon>Salmonella</taxon>
    </lineage>
</organism>
<protein>
    <submittedName>
        <fullName evidence="1">Uncharacterized protein</fullName>
    </submittedName>
</protein>
<evidence type="ECO:0000313" key="2">
    <source>
        <dbReference type="Proteomes" id="UP000254597"/>
    </source>
</evidence>
<sequence length="153" mass="16290">MECMRRTASLTLLPWSSGACGFTSRKSSAAIRASCVTLSALSIRGSFGMFSMRWIIDPGVHSFTSRPRLSSAGLPVNGSMTVSISPMYCACSLERGTTTDVGLPPFSLGTSRPVPSALAWAAKSSCVTTSAKERYMRISSGMFVNFAKRALSL</sequence>
<proteinExistence type="predicted"/>
<dbReference type="Proteomes" id="UP000254597">
    <property type="component" value="Unassembled WGS sequence"/>
</dbReference>
<dbReference type="EMBL" id="UGWP01000002">
    <property type="protein sequence ID" value="SUF54868.1"/>
    <property type="molecule type" value="Genomic_DNA"/>
</dbReference>